<organism evidence="2 3">
    <name type="scientific">Tritrichomonas foetus</name>
    <dbReference type="NCBI Taxonomy" id="1144522"/>
    <lineage>
        <taxon>Eukaryota</taxon>
        <taxon>Metamonada</taxon>
        <taxon>Parabasalia</taxon>
        <taxon>Tritrichomonadida</taxon>
        <taxon>Tritrichomonadidae</taxon>
        <taxon>Tritrichomonas</taxon>
    </lineage>
</organism>
<dbReference type="EMBL" id="MLAK01000815">
    <property type="protein sequence ID" value="OHT03827.1"/>
    <property type="molecule type" value="Genomic_DNA"/>
</dbReference>
<keyword evidence="3" id="KW-1185">Reference proteome</keyword>
<sequence length="447" mass="52001">MKFLVFYLMYQLKPIIEHEKQLTLIHNGHKYSIDPFICATYSRKFRNNINERGNIFTINKDIPDNAVISFIHLIHGCAMKLSKDTMEHLFYLAADWGIPSLTNILVEYINDGNLLPSLKRANEYEKSKYFPFYSKTKQIFKEDIHGINRILTNPNFQISDIQNYLQFVLRAIDKYKMECSIILSKVDFQQLIDYEKNDLLKKIKENEVTLPNSSINETIFELLKDHVNKDELHREIHQKVYDHEEKKCYNVLTQTNDSKLGNESCDTIKMDPKPKRSEILIKYRKGKELFGIFSLLNYSCGGNSHSKGIINITSSSSAYSYPSVVINIGSSGCWGSTDTHLGAWIQFDFKEKRIKLCAYTLKTYHSGGYSASHMKSWAVMGSDDESNWSLLDEQRCNKELNGDDKFFTWKCKVERMYKIIRIIQTGKNHCGRASMWLNNVEFFGYLA</sequence>
<dbReference type="AlphaFoldDB" id="A0A1J4JXV6"/>
<reference evidence="2" key="1">
    <citation type="submission" date="2016-10" db="EMBL/GenBank/DDBJ databases">
        <authorList>
            <person name="Benchimol M."/>
            <person name="Almeida L.G."/>
            <person name="Vasconcelos A.T."/>
            <person name="Perreira-Neves A."/>
            <person name="Rosa I.A."/>
            <person name="Tasca T."/>
            <person name="Bogo M.R."/>
            <person name="de Souza W."/>
        </authorList>
    </citation>
    <scope>NUCLEOTIDE SEQUENCE [LARGE SCALE GENOMIC DNA]</scope>
    <source>
        <strain evidence="2">K</strain>
    </source>
</reference>
<evidence type="ECO:0000259" key="1">
    <source>
        <dbReference type="Pfam" id="PF00754"/>
    </source>
</evidence>
<name>A0A1J4JXV6_9EUKA</name>
<dbReference type="OrthoDB" id="5860537at2759"/>
<evidence type="ECO:0000313" key="2">
    <source>
        <dbReference type="EMBL" id="OHT03827.1"/>
    </source>
</evidence>
<dbReference type="GeneID" id="94824853"/>
<dbReference type="RefSeq" id="XP_068356963.1">
    <property type="nucleotide sequence ID" value="XM_068490149.1"/>
</dbReference>
<accession>A0A1J4JXV6</accession>
<dbReference type="VEuPathDB" id="TrichDB:TRFO_01525"/>
<feature type="domain" description="F5/8 type C" evidence="1">
    <location>
        <begin position="312"/>
        <end position="431"/>
    </location>
</feature>
<dbReference type="InterPro" id="IPR008979">
    <property type="entry name" value="Galactose-bd-like_sf"/>
</dbReference>
<evidence type="ECO:0000313" key="3">
    <source>
        <dbReference type="Proteomes" id="UP000179807"/>
    </source>
</evidence>
<dbReference type="Gene3D" id="2.60.120.260">
    <property type="entry name" value="Galactose-binding domain-like"/>
    <property type="match status" value="1"/>
</dbReference>
<protein>
    <recommendedName>
        <fullName evidence="1">F5/8 type C domain-containing protein</fullName>
    </recommendedName>
</protein>
<dbReference type="InterPro" id="IPR000421">
    <property type="entry name" value="FA58C"/>
</dbReference>
<gene>
    <name evidence="2" type="ORF">TRFO_01525</name>
</gene>
<proteinExistence type="predicted"/>
<dbReference type="Pfam" id="PF00754">
    <property type="entry name" value="F5_F8_type_C"/>
    <property type="match status" value="1"/>
</dbReference>
<dbReference type="SUPFAM" id="SSF49785">
    <property type="entry name" value="Galactose-binding domain-like"/>
    <property type="match status" value="1"/>
</dbReference>
<dbReference type="Proteomes" id="UP000179807">
    <property type="component" value="Unassembled WGS sequence"/>
</dbReference>
<comment type="caution">
    <text evidence="2">The sequence shown here is derived from an EMBL/GenBank/DDBJ whole genome shotgun (WGS) entry which is preliminary data.</text>
</comment>